<proteinExistence type="predicted"/>
<dbReference type="AlphaFoldDB" id="A0A7W4P063"/>
<sequence length="293" mass="33256">MTHKHLSDAKFERVQFKRAEHCCRPMIYNDGSGELIETWRGGTCFVIKWVYGLRKRYFVITALHVLTNRFSNIIDSNSLDKIKILKRRNRTHSRLLTGDDWVSIIAYHPIPNPKDLIEIFDDADVSDVAIFETEPNAFDGEKDVYKINPKNIGYTNSQVEEEKNIQNSFNFFVIGYPEAVNTIDHDNESIILAPKGLICKRAHPKDNGALTEIKVVSPCPSPYPLNGYSGSPVFSGYNGQTKLCGMVLRGGGTHNDVVRFLRISSIIPLLFSIALSTEKTMRGEFRRRGVKFL</sequence>
<keyword evidence="2" id="KW-1185">Reference proteome</keyword>
<evidence type="ECO:0000313" key="2">
    <source>
        <dbReference type="Proteomes" id="UP000559860"/>
    </source>
</evidence>
<reference evidence="1 2" key="1">
    <citation type="submission" date="2020-04" db="EMBL/GenBank/DDBJ databases">
        <title>Description of novel Gluconacetobacter.</title>
        <authorList>
            <person name="Sombolestani A."/>
        </authorList>
    </citation>
    <scope>NUCLEOTIDE SEQUENCE [LARGE SCALE GENOMIC DNA]</scope>
    <source>
        <strain evidence="1 2">LMG 27801</strain>
    </source>
</reference>
<accession>A0A7W4P063</accession>
<gene>
    <name evidence="1" type="ORF">HLH36_18580</name>
</gene>
<dbReference type="InterPro" id="IPR009003">
    <property type="entry name" value="Peptidase_S1_PA"/>
</dbReference>
<dbReference type="Proteomes" id="UP000559860">
    <property type="component" value="Unassembled WGS sequence"/>
</dbReference>
<name>A0A7W4P063_9PROT</name>
<dbReference type="SUPFAM" id="SSF50494">
    <property type="entry name" value="Trypsin-like serine proteases"/>
    <property type="match status" value="1"/>
</dbReference>
<dbReference type="RefSeq" id="WP_182987768.1">
    <property type="nucleotide sequence ID" value="NZ_JABEQD010000022.1"/>
</dbReference>
<evidence type="ECO:0008006" key="3">
    <source>
        <dbReference type="Google" id="ProtNLM"/>
    </source>
</evidence>
<organism evidence="1 2">
    <name type="scientific">Gluconacetobacter aggeris</name>
    <dbReference type="NCBI Taxonomy" id="1286186"/>
    <lineage>
        <taxon>Bacteria</taxon>
        <taxon>Pseudomonadati</taxon>
        <taxon>Pseudomonadota</taxon>
        <taxon>Alphaproteobacteria</taxon>
        <taxon>Acetobacterales</taxon>
        <taxon>Acetobacteraceae</taxon>
        <taxon>Gluconacetobacter</taxon>
    </lineage>
</organism>
<protein>
    <recommendedName>
        <fullName evidence="3">Trypsin-like peptidase</fullName>
    </recommendedName>
</protein>
<comment type="caution">
    <text evidence="1">The sequence shown here is derived from an EMBL/GenBank/DDBJ whole genome shotgun (WGS) entry which is preliminary data.</text>
</comment>
<evidence type="ECO:0000313" key="1">
    <source>
        <dbReference type="EMBL" id="MBB2170323.1"/>
    </source>
</evidence>
<dbReference type="EMBL" id="JABEQD010000022">
    <property type="protein sequence ID" value="MBB2170323.1"/>
    <property type="molecule type" value="Genomic_DNA"/>
</dbReference>